<dbReference type="OrthoDB" id="10637864at2759"/>
<protein>
    <submittedName>
        <fullName evidence="2">Uncharacterized protein</fullName>
    </submittedName>
</protein>
<evidence type="ECO:0000313" key="3">
    <source>
        <dbReference type="Proteomes" id="UP000019116"/>
    </source>
</evidence>
<keyword evidence="1" id="KW-1133">Transmembrane helix</keyword>
<dbReference type="Proteomes" id="UP000019116">
    <property type="component" value="Chromosome 5B"/>
</dbReference>
<proteinExistence type="predicted"/>
<dbReference type="EnsemblPlants" id="TraesCS5B02G353000.1">
    <property type="protein sequence ID" value="TraesCS5B02G353000.1.cds1"/>
    <property type="gene ID" value="TraesCS5B02G353000"/>
</dbReference>
<feature type="transmembrane region" description="Helical" evidence="1">
    <location>
        <begin position="6"/>
        <end position="27"/>
    </location>
</feature>
<dbReference type="Gramene" id="TraesJAG5B03G02944010.1">
    <property type="protein sequence ID" value="TraesJAG5B03G02944010.1.CDS1"/>
    <property type="gene ID" value="TraesJAG5B03G02944010"/>
</dbReference>
<reference evidence="2" key="1">
    <citation type="submission" date="2018-08" db="EMBL/GenBank/DDBJ databases">
        <authorList>
            <person name="Rossello M."/>
        </authorList>
    </citation>
    <scope>NUCLEOTIDE SEQUENCE [LARGE SCALE GENOMIC DNA]</scope>
    <source>
        <strain evidence="2">cv. Chinese Spring</strain>
    </source>
</reference>
<sequence>MKLSKVLNIVASMSLICITLDVVVPSFMGPKSCAMKTVDRAASTHRCAANVSPLTSNITSAPTLV</sequence>
<keyword evidence="3" id="KW-1185">Reference proteome</keyword>
<dbReference type="Gramene" id="TraesLDM5B03G02950130.1">
    <property type="protein sequence ID" value="TraesLDM5B03G02950130.1.CDS1"/>
    <property type="gene ID" value="TraesLDM5B03G02950130"/>
</dbReference>
<dbReference type="Gramene" id="TraesCS5B02G353000.1">
    <property type="protein sequence ID" value="TraesCS5B02G353000.1.cds1"/>
    <property type="gene ID" value="TraesCS5B02G353000"/>
</dbReference>
<keyword evidence="1" id="KW-0812">Transmembrane</keyword>
<accession>A0A3B6LRY5</accession>
<keyword evidence="1" id="KW-0472">Membrane</keyword>
<name>A0A3B6LRY5_WHEAT</name>
<reference evidence="2" key="2">
    <citation type="submission" date="2018-10" db="UniProtKB">
        <authorList>
            <consortium name="EnsemblPlants"/>
        </authorList>
    </citation>
    <scope>IDENTIFICATION</scope>
</reference>
<evidence type="ECO:0000256" key="1">
    <source>
        <dbReference type="SAM" id="Phobius"/>
    </source>
</evidence>
<organism evidence="2">
    <name type="scientific">Triticum aestivum</name>
    <name type="common">Wheat</name>
    <dbReference type="NCBI Taxonomy" id="4565"/>
    <lineage>
        <taxon>Eukaryota</taxon>
        <taxon>Viridiplantae</taxon>
        <taxon>Streptophyta</taxon>
        <taxon>Embryophyta</taxon>
        <taxon>Tracheophyta</taxon>
        <taxon>Spermatophyta</taxon>
        <taxon>Magnoliopsida</taxon>
        <taxon>Liliopsida</taxon>
        <taxon>Poales</taxon>
        <taxon>Poaceae</taxon>
        <taxon>BOP clade</taxon>
        <taxon>Pooideae</taxon>
        <taxon>Triticodae</taxon>
        <taxon>Triticeae</taxon>
        <taxon>Triticinae</taxon>
        <taxon>Triticum</taxon>
    </lineage>
</organism>
<dbReference type="AlphaFoldDB" id="A0A3B6LRY5"/>
<dbReference type="Gramene" id="TraesCS5B03G0884000.1">
    <property type="protein sequence ID" value="TraesCS5B03G0884000.1.CDS1"/>
    <property type="gene ID" value="TraesCS5B03G0884000"/>
</dbReference>
<evidence type="ECO:0000313" key="2">
    <source>
        <dbReference type="EnsemblPlants" id="TraesCS5B02G353000.1.cds1"/>
    </source>
</evidence>
<dbReference type="Gramene" id="TraesNOR5B03G02974880.1">
    <property type="protein sequence ID" value="TraesNOR5B03G02974880.1.CDS1"/>
    <property type="gene ID" value="TraesNOR5B03G02974880"/>
</dbReference>